<gene>
    <name evidence="4" type="ORF">COU09_02155</name>
</gene>
<proteinExistence type="inferred from homology"/>
<dbReference type="GO" id="GO:0003746">
    <property type="term" value="F:translation elongation factor activity"/>
    <property type="evidence" value="ECO:0007669"/>
    <property type="project" value="InterPro"/>
</dbReference>
<dbReference type="Gene3D" id="2.30.30.30">
    <property type="match status" value="1"/>
</dbReference>
<dbReference type="SMART" id="SM00841">
    <property type="entry name" value="Elong-fact-P_C"/>
    <property type="match status" value="1"/>
</dbReference>
<dbReference type="InterPro" id="IPR008991">
    <property type="entry name" value="Translation_prot_SH3-like_sf"/>
</dbReference>
<dbReference type="InterPro" id="IPR001059">
    <property type="entry name" value="Transl_elong_P/YeiP_cen"/>
</dbReference>
<dbReference type="InterPro" id="IPR015365">
    <property type="entry name" value="Elong-fact-P_C"/>
</dbReference>
<dbReference type="InterPro" id="IPR012340">
    <property type="entry name" value="NA-bd_OB-fold"/>
</dbReference>
<dbReference type="CDD" id="cd05794">
    <property type="entry name" value="S1_EF-P_repeat_2"/>
    <property type="match status" value="1"/>
</dbReference>
<dbReference type="SMART" id="SM01185">
    <property type="entry name" value="EFP"/>
    <property type="match status" value="1"/>
</dbReference>
<dbReference type="EMBL" id="PFBB01000023">
    <property type="protein sequence ID" value="PIR88454.1"/>
    <property type="molecule type" value="Genomic_DNA"/>
</dbReference>
<dbReference type="InterPro" id="IPR013185">
    <property type="entry name" value="Transl_elong_KOW-like"/>
</dbReference>
<evidence type="ECO:0000313" key="4">
    <source>
        <dbReference type="EMBL" id="PIR88454.1"/>
    </source>
</evidence>
<dbReference type="InterPro" id="IPR020599">
    <property type="entry name" value="Transl_elong_fac_P/YeiP"/>
</dbReference>
<sequence>MSLSYNELKPGIVFIYEGQPHQVVNAAFLRKQQRKPVMQLDFKNLLNGKVLQRNFHMNESFEEADMEVENAKYLYNNRGEFWFCDPANPSNRFSIPENIAGAQANFIKANTEVQAQKFEGKIISINWPIKAELVVKETPPGEKGDTATGGTKKAVLETGATINVPLFVNNGDIIQVNTQDGAYSSRIEKSKEGF</sequence>
<dbReference type="Gene3D" id="2.40.50.140">
    <property type="entry name" value="Nucleic acid-binding proteins"/>
    <property type="match status" value="2"/>
</dbReference>
<dbReference type="Pfam" id="PF09285">
    <property type="entry name" value="Elong-fact-P_C"/>
    <property type="match status" value="1"/>
</dbReference>
<dbReference type="InterPro" id="IPR014722">
    <property type="entry name" value="Rib_uL2_dom2"/>
</dbReference>
<evidence type="ECO:0000259" key="3">
    <source>
        <dbReference type="SMART" id="SM01185"/>
    </source>
</evidence>
<dbReference type="InterPro" id="IPR013852">
    <property type="entry name" value="Transl_elong_P/YeiP_CS"/>
</dbReference>
<dbReference type="SUPFAM" id="SSF50104">
    <property type="entry name" value="Translation proteins SH3-like domain"/>
    <property type="match status" value="1"/>
</dbReference>
<name>A0A2H0UPZ4_9BACT</name>
<feature type="domain" description="Elongation factor P C-terminal" evidence="2">
    <location>
        <begin position="131"/>
        <end position="186"/>
    </location>
</feature>
<feature type="domain" description="Translation elongation factor P/YeiP central" evidence="3">
    <location>
        <begin position="68"/>
        <end position="123"/>
    </location>
</feature>
<dbReference type="AlphaFoldDB" id="A0A2H0UPZ4"/>
<reference evidence="5" key="1">
    <citation type="submission" date="2017-09" db="EMBL/GenBank/DDBJ databases">
        <title>Depth-based differentiation of microbial function through sediment-hosted aquifers and enrichment of novel symbionts in the deep terrestrial subsurface.</title>
        <authorList>
            <person name="Probst A.J."/>
            <person name="Ladd B."/>
            <person name="Jarett J.K."/>
            <person name="Geller-Mcgrath D.E."/>
            <person name="Sieber C.M.K."/>
            <person name="Emerson J.B."/>
            <person name="Anantharaman K."/>
            <person name="Thomas B.C."/>
            <person name="Malmstrom R."/>
            <person name="Stieglmeier M."/>
            <person name="Klingl A."/>
            <person name="Woyke T."/>
            <person name="Ryan C.M."/>
            <person name="Banfield J.F."/>
        </authorList>
    </citation>
    <scope>NUCLEOTIDE SEQUENCE [LARGE SCALE GENOMIC DNA]</scope>
</reference>
<dbReference type="PANTHER" id="PTHR30053:SF14">
    <property type="entry name" value="TRANSLATION ELONGATION FACTOR KOW-LIKE DOMAIN-CONTAINING PROTEIN"/>
    <property type="match status" value="1"/>
</dbReference>
<evidence type="ECO:0000256" key="1">
    <source>
        <dbReference type="ARBA" id="ARBA00009479"/>
    </source>
</evidence>
<dbReference type="Pfam" id="PF08207">
    <property type="entry name" value="EFP_N"/>
    <property type="match status" value="1"/>
</dbReference>
<evidence type="ECO:0000259" key="2">
    <source>
        <dbReference type="SMART" id="SM00841"/>
    </source>
</evidence>
<protein>
    <recommendedName>
        <fullName evidence="6">Elongation factor P</fullName>
    </recommendedName>
</protein>
<dbReference type="PIRSF" id="PIRSF005901">
    <property type="entry name" value="EF-P"/>
    <property type="match status" value="1"/>
</dbReference>
<dbReference type="GO" id="GO:0005829">
    <property type="term" value="C:cytosol"/>
    <property type="evidence" value="ECO:0007669"/>
    <property type="project" value="UniProtKB-ARBA"/>
</dbReference>
<comment type="caution">
    <text evidence="4">The sequence shown here is derived from an EMBL/GenBank/DDBJ whole genome shotgun (WGS) entry which is preliminary data.</text>
</comment>
<accession>A0A2H0UPZ4</accession>
<comment type="similarity">
    <text evidence="1">Belongs to the elongation factor P family.</text>
</comment>
<dbReference type="NCBIfam" id="NF001810">
    <property type="entry name" value="PRK00529.1"/>
    <property type="match status" value="1"/>
</dbReference>
<dbReference type="GO" id="GO:0043043">
    <property type="term" value="P:peptide biosynthetic process"/>
    <property type="evidence" value="ECO:0007669"/>
    <property type="project" value="InterPro"/>
</dbReference>
<organism evidence="4 5">
    <name type="scientific">Candidatus Harrisonbacteria bacterium CG10_big_fil_rev_8_21_14_0_10_44_23</name>
    <dbReference type="NCBI Taxonomy" id="1974585"/>
    <lineage>
        <taxon>Bacteria</taxon>
        <taxon>Candidatus Harrisoniibacteriota</taxon>
    </lineage>
</organism>
<dbReference type="SUPFAM" id="SSF50249">
    <property type="entry name" value="Nucleic acid-binding proteins"/>
    <property type="match status" value="1"/>
</dbReference>
<dbReference type="Proteomes" id="UP000229615">
    <property type="component" value="Unassembled WGS sequence"/>
</dbReference>
<dbReference type="PROSITE" id="PS01275">
    <property type="entry name" value="EFP"/>
    <property type="match status" value="1"/>
</dbReference>
<dbReference type="PANTHER" id="PTHR30053">
    <property type="entry name" value="ELONGATION FACTOR P"/>
    <property type="match status" value="1"/>
</dbReference>
<evidence type="ECO:0000313" key="5">
    <source>
        <dbReference type="Proteomes" id="UP000229615"/>
    </source>
</evidence>
<dbReference type="FunFam" id="2.40.50.140:FF:000004">
    <property type="entry name" value="Elongation factor P"/>
    <property type="match status" value="1"/>
</dbReference>
<evidence type="ECO:0008006" key="6">
    <source>
        <dbReference type="Google" id="ProtNLM"/>
    </source>
</evidence>